<protein>
    <submittedName>
        <fullName evidence="2">Uncharacterized protein</fullName>
    </submittedName>
</protein>
<keyword evidence="3" id="KW-1185">Reference proteome</keyword>
<reference evidence="2 3" key="1">
    <citation type="journal article" date="2021" name="MBio">
        <title>A New Model Trypanosomatid, Novymonas esmeraldas: Genomic Perception of Its 'Candidatus Pandoraea novymonadis' Endosymbiont.</title>
        <authorList>
            <person name="Zakharova A."/>
            <person name="Saura A."/>
            <person name="Butenko A."/>
            <person name="Podesvova L."/>
            <person name="Warmusova S."/>
            <person name="Kostygov A.Y."/>
            <person name="Nenarokova A."/>
            <person name="Lukes J."/>
            <person name="Opperdoes F.R."/>
            <person name="Yurchenko V."/>
        </authorList>
    </citation>
    <scope>NUCLEOTIDE SEQUENCE [LARGE SCALE GENOMIC DNA]</scope>
    <source>
        <strain evidence="2 3">E262AT.01</strain>
    </source>
</reference>
<comment type="caution">
    <text evidence="2">The sequence shown here is derived from an EMBL/GenBank/DDBJ whole genome shotgun (WGS) entry which is preliminary data.</text>
</comment>
<feature type="region of interest" description="Disordered" evidence="1">
    <location>
        <begin position="95"/>
        <end position="116"/>
    </location>
</feature>
<feature type="compositionally biased region" description="Acidic residues" evidence="1">
    <location>
        <begin position="104"/>
        <end position="116"/>
    </location>
</feature>
<organism evidence="2 3">
    <name type="scientific">Novymonas esmeraldas</name>
    <dbReference type="NCBI Taxonomy" id="1808958"/>
    <lineage>
        <taxon>Eukaryota</taxon>
        <taxon>Discoba</taxon>
        <taxon>Euglenozoa</taxon>
        <taxon>Kinetoplastea</taxon>
        <taxon>Metakinetoplastina</taxon>
        <taxon>Trypanosomatida</taxon>
        <taxon>Trypanosomatidae</taxon>
        <taxon>Novymonas</taxon>
    </lineage>
</organism>
<name>A0AAW0EQX2_9TRYP</name>
<dbReference type="AlphaFoldDB" id="A0AAW0EQX2"/>
<evidence type="ECO:0000313" key="2">
    <source>
        <dbReference type="EMBL" id="KAK7196066.1"/>
    </source>
</evidence>
<gene>
    <name evidence="2" type="ORF">NESM_000540800</name>
</gene>
<sequence>MAEAQLTALLQGVVSERGATVTCRDPSALEMVLRIGGSDAHRGCVSAIFHSSSAASPATAQMLFINAKFAKLVEDEVQSWLDPFKTAATAAAVAERKRTRADSDSDSYESDSDSGA</sequence>
<dbReference type="Proteomes" id="UP001430356">
    <property type="component" value="Unassembled WGS sequence"/>
</dbReference>
<dbReference type="EMBL" id="JAECZO010000067">
    <property type="protein sequence ID" value="KAK7196066.1"/>
    <property type="molecule type" value="Genomic_DNA"/>
</dbReference>
<evidence type="ECO:0000256" key="1">
    <source>
        <dbReference type="SAM" id="MobiDB-lite"/>
    </source>
</evidence>
<proteinExistence type="predicted"/>
<evidence type="ECO:0000313" key="3">
    <source>
        <dbReference type="Proteomes" id="UP001430356"/>
    </source>
</evidence>
<accession>A0AAW0EQX2</accession>